<sequence length="166" mass="19096">MSYSEVFTFFWEHKVDAAYPEYSQFYPSSFWLEDIEFNCTEQWMHWRKAIAFGDEAVAQKILKAKSPFEQKKLGRQVANFNANIWEVVAQDIVFRGNIAKFSQNEKLLEKLAQSKGTLVVEASPYDAIWGIGLAANDPRAMDKTQWQGKNLLGYILTEVRIALCGQ</sequence>
<dbReference type="Pfam" id="PF08719">
    <property type="entry name" value="NADAR"/>
    <property type="match status" value="1"/>
</dbReference>
<evidence type="ECO:0000256" key="1">
    <source>
        <dbReference type="ARBA" id="ARBA00000022"/>
    </source>
</evidence>
<protein>
    <submittedName>
        <fullName evidence="4">NADAR family protein</fullName>
    </submittedName>
</protein>
<proteinExistence type="predicted"/>
<organism evidence="4 5">
    <name type="scientific">Commensalibacter oyaizuii</name>
    <dbReference type="NCBI Taxonomy" id="3043873"/>
    <lineage>
        <taxon>Bacteria</taxon>
        <taxon>Pseudomonadati</taxon>
        <taxon>Pseudomonadota</taxon>
        <taxon>Alphaproteobacteria</taxon>
        <taxon>Acetobacterales</taxon>
        <taxon>Acetobacteraceae</taxon>
    </lineage>
</organism>
<name>A0ABT6Q489_9PROT</name>
<dbReference type="CDD" id="cd15457">
    <property type="entry name" value="NADAR"/>
    <property type="match status" value="1"/>
</dbReference>
<evidence type="ECO:0000313" key="5">
    <source>
        <dbReference type="Proteomes" id="UP001431634"/>
    </source>
</evidence>
<feature type="domain" description="NADAR" evidence="3">
    <location>
        <begin position="9"/>
        <end position="163"/>
    </location>
</feature>
<dbReference type="EMBL" id="JASBAO010000001">
    <property type="protein sequence ID" value="MDI2091840.1"/>
    <property type="molecule type" value="Genomic_DNA"/>
</dbReference>
<dbReference type="Gene3D" id="1.10.357.40">
    <property type="entry name" value="YbiA-like"/>
    <property type="match status" value="1"/>
</dbReference>
<comment type="catalytic activity">
    <reaction evidence="2">
        <text>2,5-diamino-6-hydroxy-4-(5-phosphoribosylamino)-pyrimidine + H2O = 2,5,6-triamino-4-hydroxypyrimidine + D-ribose 5-phosphate</text>
        <dbReference type="Rhea" id="RHEA:23436"/>
        <dbReference type="ChEBI" id="CHEBI:15377"/>
        <dbReference type="ChEBI" id="CHEBI:58614"/>
        <dbReference type="ChEBI" id="CHEBI:78346"/>
        <dbReference type="ChEBI" id="CHEBI:137796"/>
    </reaction>
</comment>
<evidence type="ECO:0000313" key="4">
    <source>
        <dbReference type="EMBL" id="MDI2091840.1"/>
    </source>
</evidence>
<comment type="caution">
    <text evidence="4">The sequence shown here is derived from an EMBL/GenBank/DDBJ whole genome shotgun (WGS) entry which is preliminary data.</text>
</comment>
<reference evidence="4" key="1">
    <citation type="submission" date="2023-05" db="EMBL/GenBank/DDBJ databases">
        <title>Whole genome sequence of Commensalibacter sp.</title>
        <authorList>
            <person name="Charoenyingcharoen P."/>
            <person name="Yukphan P."/>
        </authorList>
    </citation>
    <scope>NUCLEOTIDE SEQUENCE</scope>
    <source>
        <strain evidence="4">TBRC 16381</strain>
    </source>
</reference>
<accession>A0ABT6Q489</accession>
<dbReference type="NCBIfam" id="TIGR02464">
    <property type="entry name" value="ribofla_fusion"/>
    <property type="match status" value="1"/>
</dbReference>
<keyword evidence="5" id="KW-1185">Reference proteome</keyword>
<comment type="catalytic activity">
    <reaction evidence="1">
        <text>5-amino-6-(5-phospho-D-ribosylamino)uracil + H2O = 5,6-diaminouracil + D-ribose 5-phosphate</text>
        <dbReference type="Rhea" id="RHEA:55020"/>
        <dbReference type="ChEBI" id="CHEBI:15377"/>
        <dbReference type="ChEBI" id="CHEBI:46252"/>
        <dbReference type="ChEBI" id="CHEBI:58453"/>
        <dbReference type="ChEBI" id="CHEBI:78346"/>
    </reaction>
</comment>
<dbReference type="RefSeq" id="WP_281448923.1">
    <property type="nucleotide sequence ID" value="NZ_JASBAO010000001.1"/>
</dbReference>
<dbReference type="SUPFAM" id="SSF143990">
    <property type="entry name" value="YbiA-like"/>
    <property type="match status" value="1"/>
</dbReference>
<evidence type="ECO:0000256" key="2">
    <source>
        <dbReference type="ARBA" id="ARBA00000751"/>
    </source>
</evidence>
<dbReference type="InterPro" id="IPR037238">
    <property type="entry name" value="YbiA-like_sf"/>
</dbReference>
<dbReference type="InterPro" id="IPR012816">
    <property type="entry name" value="NADAR"/>
</dbReference>
<dbReference type="Proteomes" id="UP001431634">
    <property type="component" value="Unassembled WGS sequence"/>
</dbReference>
<gene>
    <name evidence="4" type="ORF">QJV27_10745</name>
</gene>
<evidence type="ECO:0000259" key="3">
    <source>
        <dbReference type="Pfam" id="PF08719"/>
    </source>
</evidence>